<dbReference type="GO" id="GO:0007005">
    <property type="term" value="P:mitochondrion organization"/>
    <property type="evidence" value="ECO:0007669"/>
    <property type="project" value="TreeGrafter"/>
</dbReference>
<evidence type="ECO:0000313" key="6">
    <source>
        <dbReference type="Proteomes" id="UP001054252"/>
    </source>
</evidence>
<dbReference type="Proteomes" id="UP001054252">
    <property type="component" value="Unassembled WGS sequence"/>
</dbReference>
<feature type="repeat" description="PPR" evidence="3">
    <location>
        <begin position="669"/>
        <end position="703"/>
    </location>
</feature>
<keyword evidence="6" id="KW-1185">Reference proteome</keyword>
<gene>
    <name evidence="5" type="ORF">SLEP1_g53958</name>
</gene>
<dbReference type="InterPro" id="IPR011990">
    <property type="entry name" value="TPR-like_helical_dom_sf"/>
</dbReference>
<dbReference type="GO" id="GO:0006396">
    <property type="term" value="P:RNA processing"/>
    <property type="evidence" value="ECO:0007669"/>
    <property type="project" value="TreeGrafter"/>
</dbReference>
<dbReference type="Pfam" id="PF12854">
    <property type="entry name" value="PPR_1"/>
    <property type="match status" value="1"/>
</dbReference>
<dbReference type="GO" id="GO:0003729">
    <property type="term" value="F:mRNA binding"/>
    <property type="evidence" value="ECO:0007669"/>
    <property type="project" value="TreeGrafter"/>
</dbReference>
<comment type="similarity">
    <text evidence="1">Belongs to the PPR family. P subfamily.</text>
</comment>
<feature type="compositionally biased region" description="Low complexity" evidence="4">
    <location>
        <begin position="13"/>
        <end position="32"/>
    </location>
</feature>
<evidence type="ECO:0008006" key="7">
    <source>
        <dbReference type="Google" id="ProtNLM"/>
    </source>
</evidence>
<comment type="caution">
    <text evidence="5">The sequence shown here is derived from an EMBL/GenBank/DDBJ whole genome shotgun (WGS) entry which is preliminary data.</text>
</comment>
<dbReference type="NCBIfam" id="TIGR00756">
    <property type="entry name" value="PPR"/>
    <property type="match status" value="12"/>
</dbReference>
<evidence type="ECO:0000256" key="2">
    <source>
        <dbReference type="ARBA" id="ARBA00022737"/>
    </source>
</evidence>
<keyword evidence="2" id="KW-0677">Repeat</keyword>
<dbReference type="PANTHER" id="PTHR47934">
    <property type="entry name" value="PENTATRICOPEPTIDE REPEAT-CONTAINING PROTEIN PET309, MITOCHONDRIAL"/>
    <property type="match status" value="1"/>
</dbReference>
<dbReference type="Pfam" id="PF13041">
    <property type="entry name" value="PPR_2"/>
    <property type="match status" value="4"/>
</dbReference>
<feature type="repeat" description="PPR" evidence="3">
    <location>
        <begin position="263"/>
        <end position="298"/>
    </location>
</feature>
<accession>A0AAV5MC14</accession>
<dbReference type="PROSITE" id="PS51375">
    <property type="entry name" value="PPR"/>
    <property type="match status" value="13"/>
</dbReference>
<protein>
    <recommendedName>
        <fullName evidence="7">Pentatricopeptide repeat-containing protein</fullName>
    </recommendedName>
</protein>
<dbReference type="PANTHER" id="PTHR47934:SF6">
    <property type="entry name" value="MITOCHONDRIAL GROUP I INTRON SPLICING FACTOR CCM1-RELATED"/>
    <property type="match status" value="1"/>
</dbReference>
<feature type="repeat" description="PPR" evidence="3">
    <location>
        <begin position="409"/>
        <end position="443"/>
    </location>
</feature>
<name>A0AAV5MC14_9ROSI</name>
<feature type="repeat" description="PPR" evidence="3">
    <location>
        <begin position="444"/>
        <end position="478"/>
    </location>
</feature>
<evidence type="ECO:0000313" key="5">
    <source>
        <dbReference type="EMBL" id="GKV47012.1"/>
    </source>
</evidence>
<dbReference type="EMBL" id="BPVZ01000220">
    <property type="protein sequence ID" value="GKV47012.1"/>
    <property type="molecule type" value="Genomic_DNA"/>
</dbReference>
<feature type="repeat" description="PPR" evidence="3">
    <location>
        <begin position="514"/>
        <end position="548"/>
    </location>
</feature>
<organism evidence="5 6">
    <name type="scientific">Rubroshorea leprosula</name>
    <dbReference type="NCBI Taxonomy" id="152421"/>
    <lineage>
        <taxon>Eukaryota</taxon>
        <taxon>Viridiplantae</taxon>
        <taxon>Streptophyta</taxon>
        <taxon>Embryophyta</taxon>
        <taxon>Tracheophyta</taxon>
        <taxon>Spermatophyta</taxon>
        <taxon>Magnoliopsida</taxon>
        <taxon>eudicotyledons</taxon>
        <taxon>Gunneridae</taxon>
        <taxon>Pentapetalae</taxon>
        <taxon>rosids</taxon>
        <taxon>malvids</taxon>
        <taxon>Malvales</taxon>
        <taxon>Dipterocarpaceae</taxon>
        <taxon>Rubroshorea</taxon>
    </lineage>
</organism>
<feature type="compositionally biased region" description="Polar residues" evidence="4">
    <location>
        <begin position="68"/>
        <end position="91"/>
    </location>
</feature>
<evidence type="ECO:0000256" key="1">
    <source>
        <dbReference type="ARBA" id="ARBA00007626"/>
    </source>
</evidence>
<dbReference type="Pfam" id="PF13812">
    <property type="entry name" value="PPR_3"/>
    <property type="match status" value="3"/>
</dbReference>
<feature type="compositionally biased region" description="Pro residues" evidence="4">
    <location>
        <begin position="33"/>
        <end position="45"/>
    </location>
</feature>
<feature type="repeat" description="PPR" evidence="3">
    <location>
        <begin position="228"/>
        <end position="262"/>
    </location>
</feature>
<dbReference type="InterPro" id="IPR002885">
    <property type="entry name" value="PPR_rpt"/>
</dbReference>
<dbReference type="InterPro" id="IPR051114">
    <property type="entry name" value="Mito_RNA_Proc_CCM1"/>
</dbReference>
<feature type="repeat" description="PPR" evidence="3">
    <location>
        <begin position="739"/>
        <end position="769"/>
    </location>
</feature>
<feature type="repeat" description="PPR" evidence="3">
    <location>
        <begin position="339"/>
        <end position="373"/>
    </location>
</feature>
<feature type="repeat" description="PPR" evidence="3">
    <location>
        <begin position="479"/>
        <end position="513"/>
    </location>
</feature>
<dbReference type="GO" id="GO:0005739">
    <property type="term" value="C:mitochondrion"/>
    <property type="evidence" value="ECO:0007669"/>
    <property type="project" value="TreeGrafter"/>
</dbReference>
<reference evidence="5 6" key="1">
    <citation type="journal article" date="2021" name="Commun. Biol.">
        <title>The genome of Shorea leprosula (Dipterocarpaceae) highlights the ecological relevance of drought in aseasonal tropical rainforests.</title>
        <authorList>
            <person name="Ng K.K.S."/>
            <person name="Kobayashi M.J."/>
            <person name="Fawcett J.A."/>
            <person name="Hatakeyama M."/>
            <person name="Paape T."/>
            <person name="Ng C.H."/>
            <person name="Ang C.C."/>
            <person name="Tnah L.H."/>
            <person name="Lee C.T."/>
            <person name="Nishiyama T."/>
            <person name="Sese J."/>
            <person name="O'Brien M.J."/>
            <person name="Copetti D."/>
            <person name="Mohd Noor M.I."/>
            <person name="Ong R.C."/>
            <person name="Putra M."/>
            <person name="Sireger I.Z."/>
            <person name="Indrioko S."/>
            <person name="Kosugi Y."/>
            <person name="Izuno A."/>
            <person name="Isagi Y."/>
            <person name="Lee S.L."/>
            <person name="Shimizu K.K."/>
        </authorList>
    </citation>
    <scope>NUCLEOTIDE SEQUENCE [LARGE SCALE GENOMIC DNA]</scope>
    <source>
        <strain evidence="5">214</strain>
    </source>
</reference>
<feature type="repeat" description="PPR" evidence="3">
    <location>
        <begin position="374"/>
        <end position="408"/>
    </location>
</feature>
<feature type="region of interest" description="Disordered" evidence="4">
    <location>
        <begin position="61"/>
        <end position="100"/>
    </location>
</feature>
<feature type="region of interest" description="Disordered" evidence="4">
    <location>
        <begin position="1"/>
        <end position="47"/>
    </location>
</feature>
<feature type="repeat" description="PPR" evidence="3">
    <location>
        <begin position="634"/>
        <end position="668"/>
    </location>
</feature>
<feature type="repeat" description="PPR" evidence="3">
    <location>
        <begin position="704"/>
        <end position="738"/>
    </location>
</feature>
<evidence type="ECO:0000256" key="4">
    <source>
        <dbReference type="SAM" id="MobiDB-lite"/>
    </source>
</evidence>
<dbReference type="Gene3D" id="1.25.40.10">
    <property type="entry name" value="Tetratricopeptide repeat domain"/>
    <property type="match status" value="5"/>
</dbReference>
<feature type="repeat" description="PPR" evidence="3">
    <location>
        <begin position="599"/>
        <end position="633"/>
    </location>
</feature>
<evidence type="ECO:0000256" key="3">
    <source>
        <dbReference type="PROSITE-ProRule" id="PRU00708"/>
    </source>
</evidence>
<dbReference type="AlphaFoldDB" id="A0AAV5MC14"/>
<sequence>MEGSILPNCPLHPAAMNRPARPNPTLKFSPTILPLPPQSQTPPSFPLDSLLQHLLNLSATPNAPRWSKPQSNNTQMTSRHISVDSSQNLNRQAHPRKPSSVSVLQLNGSKEDGQLGDGSFEFLWRKGKFMLDSIVEQPLHSLNDFFDSNKFMLLEADIFSLLKALAHSGNWERALLFFEWVVLNLKSSNVKIDNQVVELMVRILGRESQHSIASKLLDVIPLEDYSLDVRAYTTILHVYSRTGKYKRAISVFERMNETGLSATLVTYKVMLNVYGKMGRSWDKILGLLDEMKSNGLKFDEFTCSTMIFTCGREVFGKAGIYSEALSILKEMEDNNCPIDSVTYNELVAAYVKAGFYKEGAALIGTMMHKGVMPNAVMYTTVINAYGKAGEEDRALKLFDKMKESGCVPNVCTYNAVLGMLGKKSRSEEMMKILCDMKSSGCSPNRITWNTLLSMCGNMGMHQYVNRVFQEMKSCGFEPGRDTFNTLIGAYGRCGSEINATRMYEEMIEVGFVPCATTYNALLNALARCGDWKVVESVILDMKIKGFRPNETSHSLMLQCYAKGGNVKGIEKIEKEIYGGSLVGMERAFQELPRRVYKPDLVLFNSMLFIFAKNSMYEKAHETFNLIRFSGLQPDLVTYNSLMDMYARVGECWKAEEILKGLQTSGGNPDLVSYNTVIKGFCRQRHMQEDLRILSEMTTRGIRPCIFTYNTFLAGYAAQGMFKEIDEVINYMIQHNCRPNDLTYKIVVDSYCKARKYKEAMDFLSKIKEMDSFFDDQSIQRLAVRIREKLES</sequence>
<proteinExistence type="inferred from homology"/>